<name>A0ABS8PET2_9PSEU</name>
<dbReference type="Gene3D" id="1.20.120.1760">
    <property type="match status" value="1"/>
</dbReference>
<evidence type="ECO:0000256" key="2">
    <source>
        <dbReference type="RuleBase" id="RU003750"/>
    </source>
</evidence>
<dbReference type="InterPro" id="IPR043130">
    <property type="entry name" value="CDP-OH_PTrfase_TM_dom"/>
</dbReference>
<dbReference type="Proteomes" id="UP001199469">
    <property type="component" value="Unassembled WGS sequence"/>
</dbReference>
<keyword evidence="7" id="KW-1185">Reference proteome</keyword>
<feature type="transmembrane region" description="Helical" evidence="4">
    <location>
        <begin position="325"/>
        <end position="344"/>
    </location>
</feature>
<protein>
    <submittedName>
        <fullName evidence="6">CDP-alcohol phosphatidyltransferase family protein</fullName>
    </submittedName>
</protein>
<feature type="transmembrane region" description="Helical" evidence="4">
    <location>
        <begin position="12"/>
        <end position="34"/>
    </location>
</feature>
<keyword evidence="1 2" id="KW-0808">Transferase</keyword>
<feature type="transmembrane region" description="Helical" evidence="4">
    <location>
        <begin position="440"/>
        <end position="463"/>
    </location>
</feature>
<comment type="caution">
    <text evidence="6">The sequence shown here is derived from an EMBL/GenBank/DDBJ whole genome shotgun (WGS) entry which is preliminary data.</text>
</comment>
<reference evidence="6 7" key="1">
    <citation type="submission" date="2021-11" db="EMBL/GenBank/DDBJ databases">
        <title>Draft genome sequence of Actinomycetospora sp. SF1 isolated from the rhizosphere soil.</title>
        <authorList>
            <person name="Duangmal K."/>
            <person name="Chantavorakit T."/>
        </authorList>
    </citation>
    <scope>NUCLEOTIDE SEQUENCE [LARGE SCALE GENOMIC DNA]</scope>
    <source>
        <strain evidence="6 7">TBRC 5722</strain>
    </source>
</reference>
<accession>A0ABS8PET2</accession>
<feature type="region of interest" description="Disordered" evidence="3">
    <location>
        <begin position="706"/>
        <end position="729"/>
    </location>
</feature>
<feature type="transmembrane region" description="Helical" evidence="4">
    <location>
        <begin position="155"/>
        <end position="179"/>
    </location>
</feature>
<dbReference type="InterPro" id="IPR000917">
    <property type="entry name" value="Sulfatase_N"/>
</dbReference>
<dbReference type="InterPro" id="IPR000462">
    <property type="entry name" value="CDP-OH_P_trans"/>
</dbReference>
<evidence type="ECO:0000259" key="5">
    <source>
        <dbReference type="Pfam" id="PF00884"/>
    </source>
</evidence>
<dbReference type="PROSITE" id="PS00379">
    <property type="entry name" value="CDP_ALCOHOL_P_TRANSF"/>
    <property type="match status" value="1"/>
</dbReference>
<evidence type="ECO:0000256" key="1">
    <source>
        <dbReference type="ARBA" id="ARBA00022679"/>
    </source>
</evidence>
<feature type="domain" description="Sulfatase N-terminal" evidence="5">
    <location>
        <begin position="520"/>
        <end position="766"/>
    </location>
</feature>
<keyword evidence="4" id="KW-1133">Transmembrane helix</keyword>
<feature type="transmembrane region" description="Helical" evidence="4">
    <location>
        <begin position="406"/>
        <end position="428"/>
    </location>
</feature>
<dbReference type="Pfam" id="PF00884">
    <property type="entry name" value="Sulfatase"/>
    <property type="match status" value="1"/>
</dbReference>
<dbReference type="SUPFAM" id="SSF53649">
    <property type="entry name" value="Alkaline phosphatase-like"/>
    <property type="match status" value="1"/>
</dbReference>
<dbReference type="RefSeq" id="WP_230738619.1">
    <property type="nucleotide sequence ID" value="NZ_JAJNDB010000006.1"/>
</dbReference>
<gene>
    <name evidence="6" type="ORF">LQ327_25565</name>
</gene>
<organism evidence="6 7">
    <name type="scientific">Actinomycetospora endophytica</name>
    <dbReference type="NCBI Taxonomy" id="2291215"/>
    <lineage>
        <taxon>Bacteria</taxon>
        <taxon>Bacillati</taxon>
        <taxon>Actinomycetota</taxon>
        <taxon>Actinomycetes</taxon>
        <taxon>Pseudonocardiales</taxon>
        <taxon>Pseudonocardiaceae</taxon>
        <taxon>Actinomycetospora</taxon>
    </lineage>
</organism>
<comment type="similarity">
    <text evidence="2">Belongs to the CDP-alcohol phosphatidyltransferase class-I family.</text>
</comment>
<evidence type="ECO:0000256" key="4">
    <source>
        <dbReference type="SAM" id="Phobius"/>
    </source>
</evidence>
<feature type="transmembrane region" description="Helical" evidence="4">
    <location>
        <begin position="351"/>
        <end position="376"/>
    </location>
</feature>
<proteinExistence type="inferred from homology"/>
<evidence type="ECO:0000313" key="7">
    <source>
        <dbReference type="Proteomes" id="UP001199469"/>
    </source>
</evidence>
<sequence length="827" mass="85644">MPRPAAMLVRPSVVATVAVAAVVAVGLFALLTVFAGLRTAGWLGGGTFLALTAALVTRAARQAGASTLGPAGSVTALRAVLVGGVAGLVVQEIAGSRPAPTTTLVALTVAALLLDAVDGQVARRTRTVSELGARFDSELDAALLAVLSVQVAGDLGVWVLAVGGMRYAFVAAGWVLPWLRGSLPVRRSAKVVAAVQGVALVVAAADVLPRVASTVLVAVALAALVWSFGVSVVWLARHRPGAVPREGRIASFYEDEGSPRAGGDSDGERGAAGETPDDDGERGAAGPTRPGWRRALGATLTVVAVLVLGAVLVAPQDPGAVIPEVYLRLPIEGVAGLALLLLLPRRVRVPVALVAGALLGAWAVLTAFDVGFATVLARPFDPVLDRALVADGVEFVASTYGRAAEIGAIVAAVVLGVVLLGGAALAARRVVTRADVHRRVVLRALGVLGAVWLVAVVAGTTIAPGVPLAAASTAAGATVRAHITLTSLRDADAFAAQSRADAWSGVPAPDLLTALRGKDVVLAIVESYGRAALTDPGLAPTVTPVLDRADRDLPAAGWGARSGFLSSSVVGSGSWLAHATLLSGLHVDNEQRYLTLTSSTRFTLSAAFRRAGWDTVAMQPGTTRPWPEGAFYGYDRAYNVRQLGYRGPSFGWASMPDQFVLDRFDQLELDKPAPRPPMMAEIDLVSSHAPWQPLPHMIGWDQLGDGSVFDGQLPNPPEPPGSTAESQARAGYAQSIAYTMDALTSWVQRSNDPNLVVIAVGDHQPAPLVTGPGAGRDVPMSIISRDPAVLARTASWGWTDGLRPPPTAPTWPMEAFRDRFLQAFSGP</sequence>
<evidence type="ECO:0000256" key="3">
    <source>
        <dbReference type="SAM" id="MobiDB-lite"/>
    </source>
</evidence>
<feature type="region of interest" description="Disordered" evidence="3">
    <location>
        <begin position="254"/>
        <end position="290"/>
    </location>
</feature>
<feature type="transmembrane region" description="Helical" evidence="4">
    <location>
        <begin position="191"/>
        <end position="209"/>
    </location>
</feature>
<feature type="transmembrane region" description="Helical" evidence="4">
    <location>
        <begin position="40"/>
        <end position="56"/>
    </location>
</feature>
<feature type="transmembrane region" description="Helical" evidence="4">
    <location>
        <begin position="68"/>
        <end position="90"/>
    </location>
</feature>
<keyword evidence="4" id="KW-0472">Membrane</keyword>
<dbReference type="EMBL" id="JAJNDB010000006">
    <property type="protein sequence ID" value="MCD2196743.1"/>
    <property type="molecule type" value="Genomic_DNA"/>
</dbReference>
<dbReference type="Gene3D" id="3.40.720.10">
    <property type="entry name" value="Alkaline Phosphatase, subunit A"/>
    <property type="match status" value="1"/>
</dbReference>
<dbReference type="InterPro" id="IPR017850">
    <property type="entry name" value="Alkaline_phosphatase_core_sf"/>
</dbReference>
<dbReference type="Pfam" id="PF01066">
    <property type="entry name" value="CDP-OH_P_transf"/>
    <property type="match status" value="1"/>
</dbReference>
<feature type="transmembrane region" description="Helical" evidence="4">
    <location>
        <begin position="215"/>
        <end position="236"/>
    </location>
</feature>
<dbReference type="InterPro" id="IPR048254">
    <property type="entry name" value="CDP_ALCOHOL_P_TRANSF_CS"/>
</dbReference>
<feature type="transmembrane region" description="Helical" evidence="4">
    <location>
        <begin position="295"/>
        <end position="313"/>
    </location>
</feature>
<evidence type="ECO:0000313" key="6">
    <source>
        <dbReference type="EMBL" id="MCD2196743.1"/>
    </source>
</evidence>
<keyword evidence="4" id="KW-0812">Transmembrane</keyword>